<dbReference type="InterPro" id="IPR050390">
    <property type="entry name" value="C5-Methyltransferase"/>
</dbReference>
<comment type="similarity">
    <text evidence="6">Belongs to the class I-like SAM-binding methyltransferase superfamily. C5-methyltransferase family.</text>
</comment>
<dbReference type="Pfam" id="PF00145">
    <property type="entry name" value="DNA_methylase"/>
    <property type="match status" value="2"/>
</dbReference>
<dbReference type="Proteomes" id="UP000248806">
    <property type="component" value="Unassembled WGS sequence"/>
</dbReference>
<dbReference type="RefSeq" id="WP_170142654.1">
    <property type="nucleotide sequence ID" value="NZ_BIFX01000001.1"/>
</dbReference>
<keyword evidence="9" id="KW-1185">Reference proteome</keyword>
<dbReference type="PANTHER" id="PTHR10629:SF52">
    <property type="entry name" value="DNA (CYTOSINE-5)-METHYLTRANSFERASE 1"/>
    <property type="match status" value="1"/>
</dbReference>
<evidence type="ECO:0000256" key="3">
    <source>
        <dbReference type="ARBA" id="ARBA00022679"/>
    </source>
</evidence>
<proteinExistence type="inferred from homology"/>
<dbReference type="GO" id="GO:0003677">
    <property type="term" value="F:DNA binding"/>
    <property type="evidence" value="ECO:0007669"/>
    <property type="project" value="TreeGrafter"/>
</dbReference>
<dbReference type="GO" id="GO:0032259">
    <property type="term" value="P:methylation"/>
    <property type="evidence" value="ECO:0007669"/>
    <property type="project" value="UniProtKB-KW"/>
</dbReference>
<dbReference type="SUPFAM" id="SSF53335">
    <property type="entry name" value="S-adenosyl-L-methionine-dependent methyltransferases"/>
    <property type="match status" value="1"/>
</dbReference>
<keyword evidence="4 6" id="KW-0949">S-adenosyl-L-methionine</keyword>
<protein>
    <recommendedName>
        <fullName evidence="1">DNA (cytosine-5-)-methyltransferase</fullName>
        <ecNumber evidence="1">2.1.1.37</ecNumber>
    </recommendedName>
</protein>
<evidence type="ECO:0000256" key="1">
    <source>
        <dbReference type="ARBA" id="ARBA00011975"/>
    </source>
</evidence>
<evidence type="ECO:0000256" key="4">
    <source>
        <dbReference type="ARBA" id="ARBA00022691"/>
    </source>
</evidence>
<dbReference type="Gene3D" id="3.40.50.150">
    <property type="entry name" value="Vaccinia Virus protein VP39"/>
    <property type="match status" value="1"/>
</dbReference>
<dbReference type="GO" id="GO:0009307">
    <property type="term" value="P:DNA restriction-modification system"/>
    <property type="evidence" value="ECO:0007669"/>
    <property type="project" value="UniProtKB-KW"/>
</dbReference>
<dbReference type="InterPro" id="IPR029063">
    <property type="entry name" value="SAM-dependent_MTases_sf"/>
</dbReference>
<keyword evidence="3 6" id="KW-0808">Transferase</keyword>
<evidence type="ECO:0000256" key="2">
    <source>
        <dbReference type="ARBA" id="ARBA00022603"/>
    </source>
</evidence>
<dbReference type="GO" id="GO:0044027">
    <property type="term" value="P:negative regulation of gene expression via chromosomal CpG island methylation"/>
    <property type="evidence" value="ECO:0007669"/>
    <property type="project" value="TreeGrafter"/>
</dbReference>
<dbReference type="InterPro" id="IPR001525">
    <property type="entry name" value="C5_MeTfrase"/>
</dbReference>
<dbReference type="EMBL" id="QKUF01000010">
    <property type="protein sequence ID" value="PZW28354.1"/>
    <property type="molecule type" value="Genomic_DNA"/>
</dbReference>
<gene>
    <name evidence="8" type="ORF">EI42_03108</name>
</gene>
<organism evidence="8 9">
    <name type="scientific">Thermosporothrix hazakensis</name>
    <dbReference type="NCBI Taxonomy" id="644383"/>
    <lineage>
        <taxon>Bacteria</taxon>
        <taxon>Bacillati</taxon>
        <taxon>Chloroflexota</taxon>
        <taxon>Ktedonobacteria</taxon>
        <taxon>Ktedonobacterales</taxon>
        <taxon>Thermosporotrichaceae</taxon>
        <taxon>Thermosporothrix</taxon>
    </lineage>
</organism>
<sequence>MQLSSLPTAHLFAGAGGDICGFQRTGWLRPTFAVEINRHRCRTLRVNHPGLRIFEGPIQAMTLADYPRHPLPCFFVTFPCDHYTVAAAIHQQWHGDVLYLEALREIILHYPEVIVIENVWGFRKFRRVIETFRALPLYHCTELLVHGEDFTLQRKKRVFLLLHRQPFRFPPIEQYACPRSRQRLRDYLDLESPPPPIPAYVYARLDGNYRDRPVIYDPEQTAPVNLFTNYRRDRSLFLIKDPRCPRGVRPFSVREVSNLHGFPASYQFLGPLGEAYDMVIDAVMPPVAQAIGMALRDSFQAIERLADVPRSLGYRDMASPRERQEELQEALRIVQAPDPIDPKATQQLPLWETA</sequence>
<evidence type="ECO:0000256" key="5">
    <source>
        <dbReference type="ARBA" id="ARBA00022747"/>
    </source>
</evidence>
<dbReference type="PANTHER" id="PTHR10629">
    <property type="entry name" value="CYTOSINE-SPECIFIC METHYLTRANSFERASE"/>
    <property type="match status" value="1"/>
</dbReference>
<dbReference type="PROSITE" id="PS51679">
    <property type="entry name" value="SAM_MT_C5"/>
    <property type="match status" value="1"/>
</dbReference>
<name>A0A326U5Y3_THEHA</name>
<feature type="region of interest" description="Disordered" evidence="7">
    <location>
        <begin position="335"/>
        <end position="354"/>
    </location>
</feature>
<dbReference type="Gene3D" id="3.90.120.10">
    <property type="entry name" value="DNA Methylase, subunit A, domain 2"/>
    <property type="match status" value="1"/>
</dbReference>
<feature type="active site" evidence="6">
    <location>
        <position position="80"/>
    </location>
</feature>
<dbReference type="AlphaFoldDB" id="A0A326U5Y3"/>
<reference evidence="8 9" key="1">
    <citation type="submission" date="2018-06" db="EMBL/GenBank/DDBJ databases">
        <title>Genomic Encyclopedia of Archaeal and Bacterial Type Strains, Phase II (KMG-II): from individual species to whole genera.</title>
        <authorList>
            <person name="Goeker M."/>
        </authorList>
    </citation>
    <scope>NUCLEOTIDE SEQUENCE [LARGE SCALE GENOMIC DNA]</scope>
    <source>
        <strain evidence="8 9">ATCC BAA-1881</strain>
    </source>
</reference>
<evidence type="ECO:0000313" key="8">
    <source>
        <dbReference type="EMBL" id="PZW28354.1"/>
    </source>
</evidence>
<evidence type="ECO:0000313" key="9">
    <source>
        <dbReference type="Proteomes" id="UP000248806"/>
    </source>
</evidence>
<dbReference type="EC" id="2.1.1.37" evidence="1"/>
<comment type="caution">
    <text evidence="8">The sequence shown here is derived from an EMBL/GenBank/DDBJ whole genome shotgun (WGS) entry which is preliminary data.</text>
</comment>
<accession>A0A326U5Y3</accession>
<dbReference type="GO" id="GO:0003886">
    <property type="term" value="F:DNA (cytosine-5-)-methyltransferase activity"/>
    <property type="evidence" value="ECO:0007669"/>
    <property type="project" value="UniProtKB-EC"/>
</dbReference>
<evidence type="ECO:0000256" key="7">
    <source>
        <dbReference type="SAM" id="MobiDB-lite"/>
    </source>
</evidence>
<keyword evidence="5" id="KW-0680">Restriction system</keyword>
<evidence type="ECO:0000256" key="6">
    <source>
        <dbReference type="PROSITE-ProRule" id="PRU01016"/>
    </source>
</evidence>
<keyword evidence="2 6" id="KW-0489">Methyltransferase</keyword>